<feature type="active site" description="Acyl-ester intermediate" evidence="5">
    <location>
        <position position="171"/>
    </location>
</feature>
<evidence type="ECO:0000256" key="3">
    <source>
        <dbReference type="ARBA" id="ARBA00022840"/>
    </source>
</evidence>
<dbReference type="InterPro" id="IPR036928">
    <property type="entry name" value="AS_sf"/>
</dbReference>
<comment type="function">
    <text evidence="5">Allows the formation of correctly charged Gln-tRNA(Gln) through the transamidation of misacylated Glu-tRNA(Gln) in organisms which lack glutaminyl-tRNA synthetase. The reaction takes place in the presence of glutamine and ATP through an activated gamma-phospho-Glu-tRNA(Gln).</text>
</comment>
<keyword evidence="7" id="KW-0808">Transferase</keyword>
<accession>A0A511R1A4</accession>
<dbReference type="GO" id="GO:0005524">
    <property type="term" value="F:ATP binding"/>
    <property type="evidence" value="ECO:0007669"/>
    <property type="project" value="UniProtKB-KW"/>
</dbReference>
<comment type="subunit">
    <text evidence="5">Heterotrimer of A, B and C subunits.</text>
</comment>
<dbReference type="Gene3D" id="3.90.1300.10">
    <property type="entry name" value="Amidase signature (AS) domain"/>
    <property type="match status" value="1"/>
</dbReference>
<feature type="domain" description="Amidase" evidence="6">
    <location>
        <begin position="19"/>
        <end position="456"/>
    </location>
</feature>
<evidence type="ECO:0000256" key="1">
    <source>
        <dbReference type="ARBA" id="ARBA00022598"/>
    </source>
</evidence>
<feature type="active site" description="Charge relay system" evidence="5">
    <location>
        <position position="72"/>
    </location>
</feature>
<keyword evidence="3 5" id="KW-0067">ATP-binding</keyword>
<dbReference type="EMBL" id="BJXL01000042">
    <property type="protein sequence ID" value="GEM83393.1"/>
    <property type="molecule type" value="Genomic_DNA"/>
</dbReference>
<dbReference type="GO" id="GO:0030956">
    <property type="term" value="C:glutamyl-tRNA(Gln) amidotransferase complex"/>
    <property type="evidence" value="ECO:0007669"/>
    <property type="project" value="InterPro"/>
</dbReference>
<comment type="similarity">
    <text evidence="5">Belongs to the amidase family. GatA subfamily.</text>
</comment>
<dbReference type="GO" id="GO:0006412">
    <property type="term" value="P:translation"/>
    <property type="evidence" value="ECO:0007669"/>
    <property type="project" value="UniProtKB-UniRule"/>
</dbReference>
<comment type="caution">
    <text evidence="7">The sequence shown here is derived from an EMBL/GenBank/DDBJ whole genome shotgun (WGS) entry which is preliminary data.</text>
</comment>
<dbReference type="PANTHER" id="PTHR11895">
    <property type="entry name" value="TRANSAMIDASE"/>
    <property type="match status" value="1"/>
</dbReference>
<reference evidence="7 8" key="1">
    <citation type="submission" date="2019-07" db="EMBL/GenBank/DDBJ databases">
        <title>Whole genome shotgun sequence of Meiothermus hypogaeus NBRC 106114.</title>
        <authorList>
            <person name="Hosoyama A."/>
            <person name="Uohara A."/>
            <person name="Ohji S."/>
            <person name="Ichikawa N."/>
        </authorList>
    </citation>
    <scope>NUCLEOTIDE SEQUENCE [LARGE SCALE GENOMIC DNA]</scope>
    <source>
        <strain evidence="7 8">NBRC 106114</strain>
    </source>
</reference>
<name>A0A511R1A4_9DEIN</name>
<proteinExistence type="inferred from homology"/>
<dbReference type="RefSeq" id="WP_119339576.1">
    <property type="nucleotide sequence ID" value="NZ_BJXL01000042.1"/>
</dbReference>
<gene>
    <name evidence="5 7" type="primary">gatA</name>
    <name evidence="7" type="ORF">MHY01S_15590</name>
</gene>
<dbReference type="Pfam" id="PF01425">
    <property type="entry name" value="Amidase"/>
    <property type="match status" value="1"/>
</dbReference>
<comment type="caution">
    <text evidence="5">Lacks conserved residue(s) required for the propagation of feature annotation.</text>
</comment>
<evidence type="ECO:0000313" key="7">
    <source>
        <dbReference type="EMBL" id="GEM83393.1"/>
    </source>
</evidence>
<evidence type="ECO:0000256" key="4">
    <source>
        <dbReference type="ARBA" id="ARBA00022917"/>
    </source>
</evidence>
<comment type="catalytic activity">
    <reaction evidence="5">
        <text>L-glutamyl-tRNA(Gln) + L-glutamine + ATP + H2O = L-glutaminyl-tRNA(Gln) + L-glutamate + ADP + phosphate + H(+)</text>
        <dbReference type="Rhea" id="RHEA:17521"/>
        <dbReference type="Rhea" id="RHEA-COMP:9681"/>
        <dbReference type="Rhea" id="RHEA-COMP:9684"/>
        <dbReference type="ChEBI" id="CHEBI:15377"/>
        <dbReference type="ChEBI" id="CHEBI:15378"/>
        <dbReference type="ChEBI" id="CHEBI:29985"/>
        <dbReference type="ChEBI" id="CHEBI:30616"/>
        <dbReference type="ChEBI" id="CHEBI:43474"/>
        <dbReference type="ChEBI" id="CHEBI:58359"/>
        <dbReference type="ChEBI" id="CHEBI:78520"/>
        <dbReference type="ChEBI" id="CHEBI:78521"/>
        <dbReference type="ChEBI" id="CHEBI:456216"/>
        <dbReference type="EC" id="6.3.5.7"/>
    </reaction>
</comment>
<keyword evidence="1 5" id="KW-0436">Ligase</keyword>
<dbReference type="SUPFAM" id="SSF75304">
    <property type="entry name" value="Amidase signature (AS) enzymes"/>
    <property type="match status" value="1"/>
</dbReference>
<dbReference type="OrthoDB" id="9811471at2"/>
<dbReference type="HAMAP" id="MF_00120">
    <property type="entry name" value="GatA"/>
    <property type="match status" value="1"/>
</dbReference>
<organism evidence="7 8">
    <name type="scientific">Meiothermus hypogaeus NBRC 106114</name>
    <dbReference type="NCBI Taxonomy" id="1227553"/>
    <lineage>
        <taxon>Bacteria</taxon>
        <taxon>Thermotogati</taxon>
        <taxon>Deinococcota</taxon>
        <taxon>Deinococci</taxon>
        <taxon>Thermales</taxon>
        <taxon>Thermaceae</taxon>
        <taxon>Meiothermus</taxon>
    </lineage>
</organism>
<evidence type="ECO:0000256" key="5">
    <source>
        <dbReference type="HAMAP-Rule" id="MF_00120"/>
    </source>
</evidence>
<dbReference type="InterPro" id="IPR000120">
    <property type="entry name" value="Amidase"/>
</dbReference>
<sequence>MLAQEIVQQIQSGQRSPQEVAENYLQRIEQLEPHIHAFIRLNPQALEEARVVEQRLARGENLPLAGVPLAIKDNICTQGLETTCGSKMLAAFVPPYSATVVERLRQAGAIVMAKANMDEFAMGSSTEYSAFGPTRNPWDLERVPGGTSGGSAAAVAADMVPVALGTDTGGSVRQPAALCGVYGFKPTYGRISRYGVVATASSLDQVGTLARSVKDLALLSDVVSGYDPKDSTSLEAMPQFGKAIEAPVQGMTIGIVKEALAVGNSPGVLEALERFRTVMERQGVRFVEVSIPTLEYALAAYYIVNTAEISSNLARYDGTLYGLRVSGLDSADTMMESREHGFGPEVQRRVLMGTFVLSSGYYDAYYGKALRARAKLKADLDDAFTQANLLLTPTSPFPAFRFGEKTSDPLSMYLADIDTVAVNLAGAPAMSIPAGFEGNLPVGVQLIGKPLYDEQIFTVAHAFEQATGLAFARAAMLNP</sequence>
<keyword evidence="2 5" id="KW-0547">Nucleotide-binding</keyword>
<dbReference type="InterPro" id="IPR023631">
    <property type="entry name" value="Amidase_dom"/>
</dbReference>
<dbReference type="AlphaFoldDB" id="A0A511R1A4"/>
<dbReference type="GO" id="GO:0050567">
    <property type="term" value="F:glutaminyl-tRNA synthase (glutamine-hydrolyzing) activity"/>
    <property type="evidence" value="ECO:0007669"/>
    <property type="project" value="UniProtKB-UniRule"/>
</dbReference>
<dbReference type="PANTHER" id="PTHR11895:SF151">
    <property type="entry name" value="GLUTAMYL-TRNA(GLN) AMIDOTRANSFERASE SUBUNIT A"/>
    <property type="match status" value="1"/>
</dbReference>
<keyword evidence="4 5" id="KW-0648">Protein biosynthesis</keyword>
<dbReference type="EC" id="6.3.5.7" evidence="5"/>
<dbReference type="InterPro" id="IPR004412">
    <property type="entry name" value="GatA"/>
</dbReference>
<dbReference type="Proteomes" id="UP000321197">
    <property type="component" value="Unassembled WGS sequence"/>
</dbReference>
<dbReference type="NCBIfam" id="TIGR00132">
    <property type="entry name" value="gatA"/>
    <property type="match status" value="1"/>
</dbReference>
<evidence type="ECO:0000259" key="6">
    <source>
        <dbReference type="Pfam" id="PF01425"/>
    </source>
</evidence>
<evidence type="ECO:0000256" key="2">
    <source>
        <dbReference type="ARBA" id="ARBA00022741"/>
    </source>
</evidence>
<dbReference type="GO" id="GO:0016740">
    <property type="term" value="F:transferase activity"/>
    <property type="evidence" value="ECO:0007669"/>
    <property type="project" value="UniProtKB-KW"/>
</dbReference>
<protein>
    <recommendedName>
        <fullName evidence="5">Glutamyl-tRNA(Gln) amidotransferase subunit A</fullName>
        <shortName evidence="5">Glu-ADT subunit A</shortName>
        <ecNumber evidence="5">6.3.5.7</ecNumber>
    </recommendedName>
</protein>
<evidence type="ECO:0000313" key="8">
    <source>
        <dbReference type="Proteomes" id="UP000321197"/>
    </source>
</evidence>